<dbReference type="CDD" id="cd00161">
    <property type="entry name" value="beta-trefoil_Ricin-like"/>
    <property type="match status" value="1"/>
</dbReference>
<dbReference type="Gene3D" id="2.80.10.50">
    <property type="match status" value="1"/>
</dbReference>
<accession>B1VMN2</accession>
<dbReference type="eggNOG" id="COG3409">
    <property type="taxonomic scope" value="Bacteria"/>
</dbReference>
<reference evidence="3" key="1">
    <citation type="journal article" date="2008" name="J. Bacteriol.">
        <title>Genome sequence of the streptomycin-producing microorganism Streptomyces griseus IFO 13350.</title>
        <authorList>
            <person name="Ohnishi Y."/>
            <person name="Ishikawa J."/>
            <person name="Hara H."/>
            <person name="Suzuki H."/>
            <person name="Ikenoya M."/>
            <person name="Ikeda H."/>
            <person name="Yamashita A."/>
            <person name="Hattori M."/>
            <person name="Horinouchi S."/>
        </authorList>
    </citation>
    <scope>NUCLEOTIDE SEQUENCE [LARGE SCALE GENOMIC DNA]</scope>
    <source>
        <strain evidence="3">JCM 4626 / NBRC 13350</strain>
    </source>
</reference>
<dbReference type="InterPro" id="IPR035992">
    <property type="entry name" value="Ricin_B-like_lectins"/>
</dbReference>
<dbReference type="HOGENOM" id="CLU_061992_0_0_11"/>
<organism evidence="2 3">
    <name type="scientific">Streptomyces griseus subsp. griseus (strain JCM 4626 / CBS 651.72 / NBRC 13350 / KCC S-0626 / ISP 5235)</name>
    <dbReference type="NCBI Taxonomy" id="455632"/>
    <lineage>
        <taxon>Bacteria</taxon>
        <taxon>Bacillati</taxon>
        <taxon>Actinomycetota</taxon>
        <taxon>Actinomycetes</taxon>
        <taxon>Kitasatosporales</taxon>
        <taxon>Streptomycetaceae</taxon>
        <taxon>Streptomyces</taxon>
    </lineage>
</organism>
<dbReference type="Proteomes" id="UP000001685">
    <property type="component" value="Chromosome"/>
</dbReference>
<name>B1VMN2_STRGG</name>
<evidence type="ECO:0000256" key="1">
    <source>
        <dbReference type="SAM" id="MobiDB-lite"/>
    </source>
</evidence>
<evidence type="ECO:0000313" key="3">
    <source>
        <dbReference type="Proteomes" id="UP000001685"/>
    </source>
</evidence>
<dbReference type="SUPFAM" id="SSF50370">
    <property type="entry name" value="Ricin B-like lectins"/>
    <property type="match status" value="1"/>
</dbReference>
<dbReference type="PROSITE" id="PS50231">
    <property type="entry name" value="RICIN_B_LECTIN"/>
    <property type="match status" value="1"/>
</dbReference>
<protein>
    <submittedName>
        <fullName evidence="2">Uncharacterized protein</fullName>
    </submittedName>
</protein>
<evidence type="ECO:0000313" key="2">
    <source>
        <dbReference type="EMBL" id="BAG23507.1"/>
    </source>
</evidence>
<dbReference type="KEGG" id="sgr:SGR_6678"/>
<sequence>MRTPAQQSEGQHEADSDVPNYQPWGHAETMDHGGGGFVSSQQELPQPAQARSPAEFIEALRTLRIRSGLSYRHLEAKAAAHGDSLPTSTTASALGRSTLPRERFVEVFTRACGLTDEETDEWLEVRGRIATHWAVPVEQKTHDDRDIPVPITDTSVAVRARRSRYAAGLLGAALLGAASALGVISQSQDASAPADLPATPVNGLRMLAVGSWVRIHPARTPERCLTEGRDRTGRYPTAVAVQRSCTAAGLPEVYLEPVGKDTVQIQWHHPKYGIGCLTVLSKGSARNLLEPRDDCADSNRAQQFRVDHVGSRASARFLIRPVSTGQCLSLRDQDTEEGTEVVQGRCSGASDQDFLIDLVPPPRTAAAPSGSGAN</sequence>
<gene>
    <name evidence="2" type="ordered locus">SGR_6678</name>
</gene>
<proteinExistence type="predicted"/>
<feature type="region of interest" description="Disordered" evidence="1">
    <location>
        <begin position="1"/>
        <end position="52"/>
    </location>
</feature>
<dbReference type="PATRIC" id="fig|455632.4.peg.6854"/>
<dbReference type="AlphaFoldDB" id="B1VMN2"/>
<dbReference type="EMBL" id="AP009493">
    <property type="protein sequence ID" value="BAG23507.1"/>
    <property type="molecule type" value="Genomic_DNA"/>
</dbReference>